<sequence length="41" mass="4813">MVFLILAPYLWLNNSIEAKSKILDRSWQTAFVSRINTVFLL</sequence>
<dbReference type="Proteomes" id="UP001168579">
    <property type="component" value="Unassembled WGS sequence"/>
</dbReference>
<reference evidence="1" key="2">
    <citation type="submission" date="2023-06" db="EMBL/GenBank/DDBJ databases">
        <authorList>
            <person name="Lucena T."/>
            <person name="Sun Q."/>
        </authorList>
    </citation>
    <scope>NUCLEOTIDE SEQUENCE</scope>
    <source>
        <strain evidence="1">CECT 8869</strain>
    </source>
</reference>
<accession>A0ABT8RKT4</accession>
<dbReference type="RefSeq" id="WP_304434825.1">
    <property type="nucleotide sequence ID" value="NZ_JAUKUC010000001.1"/>
</dbReference>
<reference evidence="1" key="1">
    <citation type="journal article" date="2014" name="Int. J. Syst. Evol. Microbiol.">
        <title>Complete genome of a new Firmicutes species belonging to the dominant human colonic microbiota ('Ruminococcus bicirculans') reveals two chromosomes and a selective capacity to utilize plant glucans.</title>
        <authorList>
            <consortium name="NISC Comparative Sequencing Program"/>
            <person name="Wegmann U."/>
            <person name="Louis P."/>
            <person name="Goesmann A."/>
            <person name="Henrissat B."/>
            <person name="Duncan S.H."/>
            <person name="Flint H.J."/>
        </authorList>
    </citation>
    <scope>NUCLEOTIDE SEQUENCE</scope>
    <source>
        <strain evidence="1">CECT 8869</strain>
    </source>
</reference>
<proteinExistence type="predicted"/>
<gene>
    <name evidence="1" type="ORF">Q2T41_02645</name>
</gene>
<keyword evidence="2" id="KW-1185">Reference proteome</keyword>
<comment type="caution">
    <text evidence="1">The sequence shown here is derived from an EMBL/GenBank/DDBJ whole genome shotgun (WGS) entry which is preliminary data.</text>
</comment>
<organism evidence="1 2">
    <name type="scientific">Maribacter confluentis</name>
    <dbReference type="NCBI Taxonomy" id="1656093"/>
    <lineage>
        <taxon>Bacteria</taxon>
        <taxon>Pseudomonadati</taxon>
        <taxon>Bacteroidota</taxon>
        <taxon>Flavobacteriia</taxon>
        <taxon>Flavobacteriales</taxon>
        <taxon>Flavobacteriaceae</taxon>
        <taxon>Maribacter</taxon>
    </lineage>
</organism>
<evidence type="ECO:0000313" key="2">
    <source>
        <dbReference type="Proteomes" id="UP001168579"/>
    </source>
</evidence>
<name>A0ABT8RKT4_9FLAO</name>
<dbReference type="EMBL" id="JAUKUC010000001">
    <property type="protein sequence ID" value="MDO1511565.1"/>
    <property type="molecule type" value="Genomic_DNA"/>
</dbReference>
<evidence type="ECO:0000313" key="1">
    <source>
        <dbReference type="EMBL" id="MDO1511565.1"/>
    </source>
</evidence>
<protein>
    <submittedName>
        <fullName evidence="1">Uncharacterized protein</fullName>
    </submittedName>
</protein>